<accession>A0A4S8W1G0</accession>
<dbReference type="AlphaFoldDB" id="A0A4S8W1G0"/>
<organism evidence="2 3">
    <name type="scientific">Aureobasidium pullulans</name>
    <name type="common">Black yeast</name>
    <name type="synonym">Pullularia pullulans</name>
    <dbReference type="NCBI Taxonomy" id="5580"/>
    <lineage>
        <taxon>Eukaryota</taxon>
        <taxon>Fungi</taxon>
        <taxon>Dikarya</taxon>
        <taxon>Ascomycota</taxon>
        <taxon>Pezizomycotina</taxon>
        <taxon>Dothideomycetes</taxon>
        <taxon>Dothideomycetidae</taxon>
        <taxon>Dothideales</taxon>
        <taxon>Saccotheciaceae</taxon>
        <taxon>Aureobasidium</taxon>
    </lineage>
</organism>
<dbReference type="EMBL" id="QZAJ01000099">
    <property type="protein sequence ID" value="THW17816.1"/>
    <property type="molecule type" value="Genomic_DNA"/>
</dbReference>
<evidence type="ECO:0000313" key="3">
    <source>
        <dbReference type="Proteomes" id="UP000308014"/>
    </source>
</evidence>
<feature type="coiled-coil region" evidence="1">
    <location>
        <begin position="150"/>
        <end position="177"/>
    </location>
</feature>
<keyword evidence="1" id="KW-0175">Coiled coil</keyword>
<sequence length="180" mass="20564">MASKKNNENMEAIRVEMQQMAEAIDELEEIQTESPKEPQDDIALRFHFVKESLEKITETYDSTVKKLEKTADHSVKMANDSLKIAVQASINLLKDQIECRKGDIARAANQKKQQAWLLSLCDDAIHHSGLNMVDSDKLNDCVGELYCEGSKQLNQNITRWQEEIEKAEGEIRKLEWMSPA</sequence>
<evidence type="ECO:0000256" key="1">
    <source>
        <dbReference type="SAM" id="Coils"/>
    </source>
</evidence>
<name>A0A4S8W1G0_AURPU</name>
<comment type="caution">
    <text evidence="2">The sequence shown here is derived from an EMBL/GenBank/DDBJ whole genome shotgun (WGS) entry which is preliminary data.</text>
</comment>
<protein>
    <submittedName>
        <fullName evidence="2">Uncharacterized protein</fullName>
    </submittedName>
</protein>
<dbReference type="Proteomes" id="UP000308014">
    <property type="component" value="Unassembled WGS sequence"/>
</dbReference>
<gene>
    <name evidence="2" type="ORF">D6D24_03715</name>
</gene>
<reference evidence="2 3" key="1">
    <citation type="submission" date="2018-10" db="EMBL/GenBank/DDBJ databases">
        <title>Fifty Aureobasidium pullulans genomes reveal a recombining polyextremotolerant generalist.</title>
        <authorList>
            <person name="Gostincar C."/>
            <person name="Turk M."/>
            <person name="Zajc J."/>
            <person name="Gunde-Cimerman N."/>
        </authorList>
    </citation>
    <scope>NUCLEOTIDE SEQUENCE [LARGE SCALE GENOMIC DNA]</scope>
    <source>
        <strain evidence="2 3">EXF-11318</strain>
    </source>
</reference>
<proteinExistence type="predicted"/>
<evidence type="ECO:0000313" key="2">
    <source>
        <dbReference type="EMBL" id="THW17816.1"/>
    </source>
</evidence>